<dbReference type="NCBIfam" id="NF003814">
    <property type="entry name" value="PRK05406.1-3"/>
    <property type="match status" value="1"/>
</dbReference>
<dbReference type="AlphaFoldDB" id="A0A1I7IHZ4"/>
<dbReference type="RefSeq" id="WP_093026247.1">
    <property type="nucleotide sequence ID" value="NZ_FPBK01000016.1"/>
</dbReference>
<organism evidence="1 2">
    <name type="scientific">Pustulibacterium marinum</name>
    <dbReference type="NCBI Taxonomy" id="1224947"/>
    <lineage>
        <taxon>Bacteria</taxon>
        <taxon>Pseudomonadati</taxon>
        <taxon>Bacteroidota</taxon>
        <taxon>Flavobacteriia</taxon>
        <taxon>Flavobacteriales</taxon>
        <taxon>Flavobacteriaceae</taxon>
        <taxon>Pustulibacterium</taxon>
    </lineage>
</organism>
<dbReference type="PANTHER" id="PTHR30292">
    <property type="entry name" value="UNCHARACTERIZED PROTEIN YBGL-RELATED"/>
    <property type="match status" value="1"/>
</dbReference>
<dbReference type="PANTHER" id="PTHR30292:SF0">
    <property type="entry name" value="5-OXOPROLINASE SUBUNIT A"/>
    <property type="match status" value="1"/>
</dbReference>
<keyword evidence="2" id="KW-1185">Reference proteome</keyword>
<reference evidence="1 2" key="1">
    <citation type="submission" date="2016-10" db="EMBL/GenBank/DDBJ databases">
        <authorList>
            <person name="de Groot N.N."/>
        </authorList>
    </citation>
    <scope>NUCLEOTIDE SEQUENCE [LARGE SCALE GENOMIC DNA]</scope>
    <source>
        <strain evidence="1 2">CGMCC 1.12333</strain>
    </source>
</reference>
<dbReference type="Gene3D" id="3.20.20.370">
    <property type="entry name" value="Glycoside hydrolase/deacetylase"/>
    <property type="match status" value="1"/>
</dbReference>
<dbReference type="NCBIfam" id="NF003816">
    <property type="entry name" value="PRK05406.1-5"/>
    <property type="match status" value="1"/>
</dbReference>
<gene>
    <name evidence="1" type="ORF">SAMN05216480_11668</name>
</gene>
<dbReference type="SUPFAM" id="SSF88713">
    <property type="entry name" value="Glycoside hydrolase/deacetylase"/>
    <property type="match status" value="1"/>
</dbReference>
<dbReference type="Pfam" id="PF03746">
    <property type="entry name" value="LamB_YcsF"/>
    <property type="match status" value="1"/>
</dbReference>
<dbReference type="OrthoDB" id="9773478at2"/>
<dbReference type="InterPro" id="IPR011330">
    <property type="entry name" value="Glyco_hydro/deAcase_b/a-brl"/>
</dbReference>
<evidence type="ECO:0000313" key="1">
    <source>
        <dbReference type="EMBL" id="SFU72522.1"/>
    </source>
</evidence>
<evidence type="ECO:0000313" key="2">
    <source>
        <dbReference type="Proteomes" id="UP000199138"/>
    </source>
</evidence>
<dbReference type="GO" id="GO:0005975">
    <property type="term" value="P:carbohydrate metabolic process"/>
    <property type="evidence" value="ECO:0007669"/>
    <property type="project" value="InterPro"/>
</dbReference>
<dbReference type="InterPro" id="IPR005501">
    <property type="entry name" value="LamB/YcsF/PxpA-like"/>
</dbReference>
<dbReference type="CDD" id="cd10801">
    <property type="entry name" value="LamB_YcsF_like_1"/>
    <property type="match status" value="1"/>
</dbReference>
<dbReference type="EMBL" id="FPBK01000016">
    <property type="protein sequence ID" value="SFU72522.1"/>
    <property type="molecule type" value="Genomic_DNA"/>
</dbReference>
<name>A0A1I7IHZ4_9FLAO</name>
<proteinExistence type="predicted"/>
<protein>
    <submittedName>
        <fullName evidence="1">UPF0271 protein</fullName>
    </submittedName>
</protein>
<dbReference type="STRING" id="1224947.SAMN05216480_11668"/>
<sequence length="246" mass="26558">MKQQLDLNCDVGEGVNNEASLMPYISSCNISCGAHAGDVATIDSVLQLAVENQVKIGAHPSYPDRANFGRVVMDISPNALKESLLAQLTLFQERLAKIPNATLHHVKAHGALYNASAKNTTIAETIVNVVQKACPDVSLYVPFGSVIATIAKEAGIRISYEIFADRNYQDDLQLVPRSQENAIITHTEDVANHVAKMVLEGNVQTLSGKLIPIQADTCCVHGDNEAAIAIVKELHQLLIQKGIEIV</sequence>
<dbReference type="Proteomes" id="UP000199138">
    <property type="component" value="Unassembled WGS sequence"/>
</dbReference>
<accession>A0A1I7IHZ4</accession>